<feature type="region of interest" description="Disordered" evidence="1">
    <location>
        <begin position="643"/>
        <end position="662"/>
    </location>
</feature>
<feature type="region of interest" description="Disordered" evidence="1">
    <location>
        <begin position="495"/>
        <end position="536"/>
    </location>
</feature>
<comment type="caution">
    <text evidence="3">The sequence shown here is derived from an EMBL/GenBank/DDBJ whole genome shotgun (WGS) entry which is preliminary data.</text>
</comment>
<feature type="compositionally biased region" description="Basic and acidic residues" evidence="1">
    <location>
        <begin position="511"/>
        <end position="525"/>
    </location>
</feature>
<feature type="compositionally biased region" description="Polar residues" evidence="1">
    <location>
        <begin position="500"/>
        <end position="509"/>
    </location>
</feature>
<accession>A0A0V0XY37</accession>
<name>A0A0V0XY37_TRIPS</name>
<evidence type="ECO:0000256" key="1">
    <source>
        <dbReference type="SAM" id="MobiDB-lite"/>
    </source>
</evidence>
<feature type="chain" id="PRO_5006872817" evidence="2">
    <location>
        <begin position="20"/>
        <end position="687"/>
    </location>
</feature>
<reference evidence="3 4" key="1">
    <citation type="submission" date="2015-01" db="EMBL/GenBank/DDBJ databases">
        <title>Evolution of Trichinella species and genotypes.</title>
        <authorList>
            <person name="Korhonen P.K."/>
            <person name="Edoardo P."/>
            <person name="Giuseppe L.R."/>
            <person name="Gasser R.B."/>
        </authorList>
    </citation>
    <scope>NUCLEOTIDE SEQUENCE [LARGE SCALE GENOMIC DNA]</scope>
    <source>
        <strain evidence="3">ISS141</strain>
    </source>
</reference>
<evidence type="ECO:0000313" key="3">
    <source>
        <dbReference type="EMBL" id="KRX92861.1"/>
    </source>
</evidence>
<proteinExistence type="predicted"/>
<dbReference type="EMBL" id="JYDU01000101">
    <property type="protein sequence ID" value="KRX92861.1"/>
    <property type="molecule type" value="Genomic_DNA"/>
</dbReference>
<feature type="signal peptide" evidence="2">
    <location>
        <begin position="1"/>
        <end position="19"/>
    </location>
</feature>
<dbReference type="Proteomes" id="UP000054815">
    <property type="component" value="Unassembled WGS sequence"/>
</dbReference>
<dbReference type="AlphaFoldDB" id="A0A0V0XY37"/>
<keyword evidence="2" id="KW-0732">Signal</keyword>
<protein>
    <submittedName>
        <fullName evidence="3">Uncharacterized protein</fullName>
    </submittedName>
</protein>
<evidence type="ECO:0000256" key="2">
    <source>
        <dbReference type="SAM" id="SignalP"/>
    </source>
</evidence>
<gene>
    <name evidence="3" type="ORF">T4E_7307</name>
</gene>
<sequence>MNMIMNDLVLNFSLLLCDSGDQIMTKKESSTEERFTNENAETLDQTAHSSRRISFLFQRAMNERSISFNNSWALKDSQQANESCQISESFLNASDINFDNFERFENDTSLFSEASSSTQYDKVNNLRQQSELNRTRRRLSDKFQQAVTNKRLVVVSGNVSKLPTIIDADEGAYKSYHDCNLETSFQRCNLTTRSNAVRVEEEKKVRFCKNKEPSRLKLIFISIQLAYDKLVGCSDHSLLISENAKNSMQNKVPHLEHPFSEIDEKSMETDIPLTAFEYDKLDDFEFTTVHDDQNSSKKDTVSSLKVPENLQKKFSYFETINEEDCTFSLKNEAVDDKSESTAGKPKIRFQRSRLSQMFAAAVNLQPSLMSPFSKSPLKCEDKSGNVNEKIEIVSNICILKLIDNLYIFGEEDKGVAAVQHFGNNSSPMAKRNEILNNSSLMHKDVNECLELHHQTGISRLCRSNVFLSTKNSQSSEGDHPFCSFVPAVDNQIKKPVANSDVKSQKSTPKNIPRDQNRRVVSREQNHGCTFSKSGRRDTVHFGGTTKMMNSFLFQPPKATAVLSNENKELATPVNYSKDNKVHRKLFDQVSTHCDPRDCRLNFKKNNLEQNSRRFTLSVYIFALAIADDEKYPVISTNANEANISTDTNRRQSRGPVTNAPTVAQRRHSLLPRFKNDRSTLQNGKIFK</sequence>
<evidence type="ECO:0000313" key="4">
    <source>
        <dbReference type="Proteomes" id="UP000054815"/>
    </source>
</evidence>
<organism evidence="3 4">
    <name type="scientific">Trichinella pseudospiralis</name>
    <name type="common">Parasitic roundworm</name>
    <dbReference type="NCBI Taxonomy" id="6337"/>
    <lineage>
        <taxon>Eukaryota</taxon>
        <taxon>Metazoa</taxon>
        <taxon>Ecdysozoa</taxon>
        <taxon>Nematoda</taxon>
        <taxon>Enoplea</taxon>
        <taxon>Dorylaimia</taxon>
        <taxon>Trichinellida</taxon>
        <taxon>Trichinellidae</taxon>
        <taxon>Trichinella</taxon>
    </lineage>
</organism>